<dbReference type="GO" id="GO:0003677">
    <property type="term" value="F:DNA binding"/>
    <property type="evidence" value="ECO:0007669"/>
    <property type="project" value="UniProtKB-KW"/>
</dbReference>
<dbReference type="InterPro" id="IPR010095">
    <property type="entry name" value="Cas12f1-like_TNB"/>
</dbReference>
<evidence type="ECO:0000313" key="4">
    <source>
        <dbReference type="EMBL" id="CEP16359.1"/>
    </source>
</evidence>
<evidence type="ECO:0000256" key="2">
    <source>
        <dbReference type="SAM" id="MobiDB-lite"/>
    </source>
</evidence>
<proteinExistence type="predicted"/>
<feature type="compositionally biased region" description="Basic and acidic residues" evidence="2">
    <location>
        <begin position="208"/>
        <end position="218"/>
    </location>
</feature>
<feature type="region of interest" description="Disordered" evidence="2">
    <location>
        <begin position="208"/>
        <end position="231"/>
    </location>
</feature>
<dbReference type="AlphaFoldDB" id="A0A0B7NN46"/>
<evidence type="ECO:0000313" key="5">
    <source>
        <dbReference type="Proteomes" id="UP000054107"/>
    </source>
</evidence>
<feature type="domain" description="Cas12f1-like TNB" evidence="3">
    <location>
        <begin position="276"/>
        <end position="335"/>
    </location>
</feature>
<keyword evidence="1" id="KW-0238">DNA-binding</keyword>
<protein>
    <recommendedName>
        <fullName evidence="3">Cas12f1-like TNB domain-containing protein</fullName>
    </recommendedName>
</protein>
<gene>
    <name evidence="4" type="primary">PARPA_10623.1 scaffold 41546</name>
</gene>
<evidence type="ECO:0000256" key="1">
    <source>
        <dbReference type="ARBA" id="ARBA00023125"/>
    </source>
</evidence>
<dbReference type="EMBL" id="LN733128">
    <property type="protein sequence ID" value="CEP16359.1"/>
    <property type="molecule type" value="Genomic_DNA"/>
</dbReference>
<organism evidence="4 5">
    <name type="scientific">Parasitella parasitica</name>
    <dbReference type="NCBI Taxonomy" id="35722"/>
    <lineage>
        <taxon>Eukaryota</taxon>
        <taxon>Fungi</taxon>
        <taxon>Fungi incertae sedis</taxon>
        <taxon>Mucoromycota</taxon>
        <taxon>Mucoromycotina</taxon>
        <taxon>Mucoromycetes</taxon>
        <taxon>Mucorales</taxon>
        <taxon>Mucorineae</taxon>
        <taxon>Mucoraceae</taxon>
        <taxon>Parasitella</taxon>
    </lineage>
</organism>
<reference evidence="4 5" key="1">
    <citation type="submission" date="2014-09" db="EMBL/GenBank/DDBJ databases">
        <authorList>
            <person name="Ellenberger Sabrina"/>
        </authorList>
    </citation>
    <scope>NUCLEOTIDE SEQUENCE [LARGE SCALE GENOMIC DNA]</scope>
    <source>
        <strain evidence="4 5">CBS 412.66</strain>
    </source>
</reference>
<evidence type="ECO:0000259" key="3">
    <source>
        <dbReference type="Pfam" id="PF07282"/>
    </source>
</evidence>
<sequence>MPSIVDLYNCFEDNESELKYWKEVVVMELDKNSLVQQQLEGSCRAAINSKKTLQVSNKMNRLRSDDLGKISTLIAATQKKIQDKTFEPLKFTDSRGSRIFSLLPLYDCKAKSIQIDQQALWKIIFDISKLGFKNKQDLNNDKRLFWNLMQTNGYSVEFIFKKKPVKKSTSKPLTAVDFCEDINNNQVLIWGVDPGVTDIYTAAGSGDASKKSIGEKKQTSTTDKWIPPKDKAADSSVKTRILAYGNASFVTSMKGKLPAPTKRITEAVKKLSKDSKGTYFIYVDEHLTSQKCNKCKQRKLTNLNAVGPKRKVHAVLKCNSCDTLWNRDVMASKNIYYTL</sequence>
<dbReference type="Pfam" id="PF07282">
    <property type="entry name" value="Cas12f1-like_TNB"/>
    <property type="match status" value="1"/>
</dbReference>
<accession>A0A0B7NN46</accession>
<name>A0A0B7NN46_9FUNG</name>
<keyword evidence="5" id="KW-1185">Reference proteome</keyword>
<dbReference type="OrthoDB" id="2290473at2759"/>
<dbReference type="Proteomes" id="UP000054107">
    <property type="component" value="Unassembled WGS sequence"/>
</dbReference>